<feature type="region of interest" description="Disordered" evidence="1">
    <location>
        <begin position="1"/>
        <end position="149"/>
    </location>
</feature>
<dbReference type="EMBL" id="NBCO01000025">
    <property type="protein sequence ID" value="ORC86816.1"/>
    <property type="molecule type" value="Genomic_DNA"/>
</dbReference>
<sequence>MKPAAKKAPLPDSSSDDDDEPVKKPVAKKASPAMKPAAKKAPLPDSSDDDDEPVKKPVAKSKASPAMKPAAKKAPLPDSSSDDDDEPVKKPVAKRTLLSERSDEEEPPKKNVRAENGSHEKKSLNNDSQEGYDHRNDNRNGNGGIRRFERIDPTKVVFVKEELKDNRPGSEHMVLRQNQEMMRVKGKNFNKLKQKNKAKFYAAGVDTTVRAFQFDDSD</sequence>
<evidence type="ECO:0000256" key="1">
    <source>
        <dbReference type="SAM" id="MobiDB-lite"/>
    </source>
</evidence>
<feature type="domain" description="Srp40 C-terminal" evidence="2">
    <location>
        <begin position="147"/>
        <end position="214"/>
    </location>
</feature>
<evidence type="ECO:0000313" key="4">
    <source>
        <dbReference type="Proteomes" id="UP000192257"/>
    </source>
</evidence>
<dbReference type="Proteomes" id="UP000192257">
    <property type="component" value="Unassembled WGS sequence"/>
</dbReference>
<evidence type="ECO:0000313" key="3">
    <source>
        <dbReference type="EMBL" id="ORC86816.1"/>
    </source>
</evidence>
<dbReference type="STRING" id="67003.A0A1X0NQ23"/>
<dbReference type="GO" id="GO:0005730">
    <property type="term" value="C:nucleolus"/>
    <property type="evidence" value="ECO:0007669"/>
    <property type="project" value="UniProtKB-ARBA"/>
</dbReference>
<dbReference type="RefSeq" id="XP_028880882.1">
    <property type="nucleotide sequence ID" value="XM_029027703.1"/>
</dbReference>
<dbReference type="GeneID" id="39987483"/>
<dbReference type="PANTHER" id="PTHR37541">
    <property type="entry name" value="SRP40_C DOMAIN-CONTAINING PROTEIN"/>
    <property type="match status" value="1"/>
</dbReference>
<organism evidence="3 4">
    <name type="scientific">Trypanosoma theileri</name>
    <dbReference type="NCBI Taxonomy" id="67003"/>
    <lineage>
        <taxon>Eukaryota</taxon>
        <taxon>Discoba</taxon>
        <taxon>Euglenozoa</taxon>
        <taxon>Kinetoplastea</taxon>
        <taxon>Metakinetoplastina</taxon>
        <taxon>Trypanosomatida</taxon>
        <taxon>Trypanosomatidae</taxon>
        <taxon>Trypanosoma</taxon>
    </lineage>
</organism>
<dbReference type="Pfam" id="PF05022">
    <property type="entry name" value="SRP40_C"/>
    <property type="match status" value="1"/>
</dbReference>
<keyword evidence="4" id="KW-1185">Reference proteome</keyword>
<protein>
    <recommendedName>
        <fullName evidence="2">Srp40 C-terminal domain-containing protein</fullName>
    </recommendedName>
</protein>
<dbReference type="AlphaFoldDB" id="A0A1X0NQ23"/>
<feature type="compositionally biased region" description="Low complexity" evidence="1">
    <location>
        <begin position="60"/>
        <end position="79"/>
    </location>
</feature>
<dbReference type="VEuPathDB" id="TriTrypDB:TM35_000251120"/>
<proteinExistence type="predicted"/>
<feature type="compositionally biased region" description="Basic and acidic residues" evidence="1">
    <location>
        <begin position="97"/>
        <end position="124"/>
    </location>
</feature>
<dbReference type="InterPro" id="IPR007718">
    <property type="entry name" value="Srp40_C"/>
</dbReference>
<evidence type="ECO:0000259" key="2">
    <source>
        <dbReference type="Pfam" id="PF05022"/>
    </source>
</evidence>
<feature type="compositionally biased region" description="Low complexity" evidence="1">
    <location>
        <begin position="28"/>
        <end position="45"/>
    </location>
</feature>
<reference evidence="3 4" key="1">
    <citation type="submission" date="2017-03" db="EMBL/GenBank/DDBJ databases">
        <title>An alternative strategy for trypanosome survival in the mammalian bloodstream revealed through genome and transcriptome analysis of the ubiquitous bovine parasite Trypanosoma (Megatrypanum) theileri.</title>
        <authorList>
            <person name="Kelly S."/>
            <person name="Ivens A."/>
            <person name="Mott A."/>
            <person name="O'Neill E."/>
            <person name="Emms D."/>
            <person name="Macleod O."/>
            <person name="Voorheis P."/>
            <person name="Matthews J."/>
            <person name="Matthews K."/>
            <person name="Carrington M."/>
        </authorList>
    </citation>
    <scope>NUCLEOTIDE SEQUENCE [LARGE SCALE GENOMIC DNA]</scope>
    <source>
        <strain evidence="3">Edinburgh</strain>
    </source>
</reference>
<dbReference type="PANTHER" id="PTHR37541:SF1">
    <property type="entry name" value="LISH DOMAIN-CONTAINING PROTEIN"/>
    <property type="match status" value="1"/>
</dbReference>
<comment type="caution">
    <text evidence="3">The sequence shown here is derived from an EMBL/GenBank/DDBJ whole genome shotgun (WGS) entry which is preliminary data.</text>
</comment>
<feature type="compositionally biased region" description="Low complexity" evidence="1">
    <location>
        <begin position="1"/>
        <end position="13"/>
    </location>
</feature>
<dbReference type="OrthoDB" id="5599646at2759"/>
<name>A0A1X0NQ23_9TRYP</name>
<gene>
    <name evidence="3" type="ORF">TM35_000251120</name>
</gene>
<accession>A0A1X0NQ23</accession>